<reference evidence="1" key="2">
    <citation type="journal article" date="2015" name="Fish Shellfish Immunol.">
        <title>Early steps in the European eel (Anguilla anguilla)-Vibrio vulnificus interaction in the gills: Role of the RtxA13 toxin.</title>
        <authorList>
            <person name="Callol A."/>
            <person name="Pajuelo D."/>
            <person name="Ebbesson L."/>
            <person name="Teles M."/>
            <person name="MacKenzie S."/>
            <person name="Amaro C."/>
        </authorList>
    </citation>
    <scope>NUCLEOTIDE SEQUENCE</scope>
</reference>
<name>A0A0E9V714_ANGAN</name>
<protein>
    <submittedName>
        <fullName evidence="1">Uncharacterized protein</fullName>
    </submittedName>
</protein>
<dbReference type="EMBL" id="GBXM01034796">
    <property type="protein sequence ID" value="JAH73781.1"/>
    <property type="molecule type" value="Transcribed_RNA"/>
</dbReference>
<proteinExistence type="predicted"/>
<reference evidence="1" key="1">
    <citation type="submission" date="2014-11" db="EMBL/GenBank/DDBJ databases">
        <authorList>
            <person name="Amaro Gonzalez C."/>
        </authorList>
    </citation>
    <scope>NUCLEOTIDE SEQUENCE</scope>
</reference>
<organism evidence="1">
    <name type="scientific">Anguilla anguilla</name>
    <name type="common">European freshwater eel</name>
    <name type="synonym">Muraena anguilla</name>
    <dbReference type="NCBI Taxonomy" id="7936"/>
    <lineage>
        <taxon>Eukaryota</taxon>
        <taxon>Metazoa</taxon>
        <taxon>Chordata</taxon>
        <taxon>Craniata</taxon>
        <taxon>Vertebrata</taxon>
        <taxon>Euteleostomi</taxon>
        <taxon>Actinopterygii</taxon>
        <taxon>Neopterygii</taxon>
        <taxon>Teleostei</taxon>
        <taxon>Anguilliformes</taxon>
        <taxon>Anguillidae</taxon>
        <taxon>Anguilla</taxon>
    </lineage>
</organism>
<sequence length="26" mass="3066">MPAVDYWSRDAETLSKYWSSLLSSWS</sequence>
<accession>A0A0E9V714</accession>
<dbReference type="AlphaFoldDB" id="A0A0E9V714"/>
<evidence type="ECO:0000313" key="1">
    <source>
        <dbReference type="EMBL" id="JAH73781.1"/>
    </source>
</evidence>